<evidence type="ECO:0000313" key="7">
    <source>
        <dbReference type="Proteomes" id="UP000255460"/>
    </source>
</evidence>
<evidence type="ECO:0000256" key="3">
    <source>
        <dbReference type="ARBA" id="ARBA00023136"/>
    </source>
</evidence>
<keyword evidence="4" id="KW-0564">Palmitate</keyword>
<evidence type="ECO:0000256" key="4">
    <source>
        <dbReference type="ARBA" id="ARBA00023139"/>
    </source>
</evidence>
<evidence type="ECO:0000256" key="2">
    <source>
        <dbReference type="ARBA" id="ARBA00022729"/>
    </source>
</evidence>
<keyword evidence="2" id="KW-0732">Signal</keyword>
<keyword evidence="3" id="KW-0472">Membrane</keyword>
<sequence>MIENHLYSLVTVVKYKLLPCLLAIFLTGCDRTEVTLSFTPEMASFSNEFDFDPLRGPVKDFTQTLMDEQGEVTKRVSGTLSEEGLF</sequence>
<dbReference type="Pfam" id="PF06788">
    <property type="entry name" value="UPF0257"/>
    <property type="match status" value="1"/>
</dbReference>
<evidence type="ECO:0000313" key="6">
    <source>
        <dbReference type="EMBL" id="STE86075.1"/>
    </source>
</evidence>
<dbReference type="Proteomes" id="UP000255460">
    <property type="component" value="Unassembled WGS sequence"/>
</dbReference>
<keyword evidence="5 6" id="KW-0449">Lipoprotein</keyword>
<dbReference type="GO" id="GO:0005886">
    <property type="term" value="C:plasma membrane"/>
    <property type="evidence" value="ECO:0007669"/>
    <property type="project" value="InterPro"/>
</dbReference>
<accession>A0A376KTN9</accession>
<organism evidence="6 7">
    <name type="scientific">Escherichia coli</name>
    <dbReference type="NCBI Taxonomy" id="562"/>
    <lineage>
        <taxon>Bacteria</taxon>
        <taxon>Pseudomonadati</taxon>
        <taxon>Pseudomonadota</taxon>
        <taxon>Gammaproteobacteria</taxon>
        <taxon>Enterobacterales</taxon>
        <taxon>Enterobacteriaceae</taxon>
        <taxon>Escherichia</taxon>
    </lineage>
</organism>
<dbReference type="EMBL" id="UFZQ01000001">
    <property type="protein sequence ID" value="STE86075.1"/>
    <property type="molecule type" value="Genomic_DNA"/>
</dbReference>
<reference evidence="6 7" key="1">
    <citation type="submission" date="2018-06" db="EMBL/GenBank/DDBJ databases">
        <authorList>
            <consortium name="Pathogen Informatics"/>
            <person name="Doyle S."/>
        </authorList>
    </citation>
    <scope>NUCLEOTIDE SEQUENCE [LARGE SCALE GENOMIC DNA]</scope>
    <source>
        <strain evidence="6 7">NCTC10418</strain>
    </source>
</reference>
<gene>
    <name evidence="6" type="ORF">NCTC10418_03706</name>
</gene>
<dbReference type="InterPro" id="IPR010646">
    <property type="entry name" value="UPF0257"/>
</dbReference>
<keyword evidence="1" id="KW-1003">Cell membrane</keyword>
<evidence type="ECO:0000256" key="1">
    <source>
        <dbReference type="ARBA" id="ARBA00022475"/>
    </source>
</evidence>
<proteinExistence type="predicted"/>
<dbReference type="AlphaFoldDB" id="A0A376KTN9"/>
<name>A0A376KTN9_ECOLX</name>
<evidence type="ECO:0000256" key="5">
    <source>
        <dbReference type="ARBA" id="ARBA00023288"/>
    </source>
</evidence>
<protein>
    <submittedName>
        <fullName evidence="6">Lipoprotein</fullName>
    </submittedName>
</protein>